<organism evidence="2 3">
    <name type="scientific">Pelagomonas calceolata</name>
    <dbReference type="NCBI Taxonomy" id="35677"/>
    <lineage>
        <taxon>Eukaryota</taxon>
        <taxon>Sar</taxon>
        <taxon>Stramenopiles</taxon>
        <taxon>Ochrophyta</taxon>
        <taxon>Pelagophyceae</taxon>
        <taxon>Pelagomonadales</taxon>
        <taxon>Pelagomonadaceae</taxon>
        <taxon>Pelagomonas</taxon>
    </lineage>
</organism>
<name>A0A8J2SUW3_9STRA</name>
<gene>
    <name evidence="2" type="ORF">PECAL_5P14420</name>
</gene>
<keyword evidence="3" id="KW-1185">Reference proteome</keyword>
<proteinExistence type="predicted"/>
<feature type="region of interest" description="Disordered" evidence="1">
    <location>
        <begin position="57"/>
        <end position="82"/>
    </location>
</feature>
<evidence type="ECO:0000313" key="2">
    <source>
        <dbReference type="EMBL" id="CAH0376849.1"/>
    </source>
</evidence>
<evidence type="ECO:0000313" key="3">
    <source>
        <dbReference type="Proteomes" id="UP000789595"/>
    </source>
</evidence>
<feature type="region of interest" description="Disordered" evidence="1">
    <location>
        <begin position="97"/>
        <end position="122"/>
    </location>
</feature>
<sequence length="301" mass="31278">MYYAQKSQAASTCCSPRICSSARARHSRTKPCSRVKSSSAFVVRVWVASVLSSKAETRSSRRARSSRSSALSRSASSHRAFRSEEDASAPAFRLERASSARASRSRSPSIVETASSARASARRHRSLKSSLFGCAGASKDFRKSVKSSSVTLPVSFSRLSAFNARFSAASRDCSREATRAFSSPTAVRQESKDATSCFCKAPPGAPKIAALSDVAAVTSWKWRTAASLSKPFAGSFSLRRSSAGVADRICGRLLVGPGGGAGGGTASGAEAGSAASREAASLMAALAPGRGHCLRSAVCSA</sequence>
<evidence type="ECO:0000256" key="1">
    <source>
        <dbReference type="SAM" id="MobiDB-lite"/>
    </source>
</evidence>
<accession>A0A8J2SUW3</accession>
<comment type="caution">
    <text evidence="2">The sequence shown here is derived from an EMBL/GenBank/DDBJ whole genome shotgun (WGS) entry which is preliminary data.</text>
</comment>
<reference evidence="2" key="1">
    <citation type="submission" date="2021-11" db="EMBL/GenBank/DDBJ databases">
        <authorList>
            <consortium name="Genoscope - CEA"/>
            <person name="William W."/>
        </authorList>
    </citation>
    <scope>NUCLEOTIDE SEQUENCE</scope>
</reference>
<dbReference type="AlphaFoldDB" id="A0A8J2SUW3"/>
<feature type="compositionally biased region" description="Low complexity" evidence="1">
    <location>
        <begin position="66"/>
        <end position="78"/>
    </location>
</feature>
<protein>
    <submittedName>
        <fullName evidence="2">Uncharacterized protein</fullName>
    </submittedName>
</protein>
<dbReference type="Proteomes" id="UP000789595">
    <property type="component" value="Unassembled WGS sequence"/>
</dbReference>
<feature type="non-terminal residue" evidence="2">
    <location>
        <position position="301"/>
    </location>
</feature>
<dbReference type="EMBL" id="CAKKNE010000005">
    <property type="protein sequence ID" value="CAH0376849.1"/>
    <property type="molecule type" value="Genomic_DNA"/>
</dbReference>